<sequence>MGSLQELYQRIRDVSEQASGLMGTDTREQGTIRLESTRSVFERETFRMMVLGEFSSGKSTLINAMLGKRLLPTKANPTTAFTTLLRWGENEQAELYRDMDRREQATVVSTERFQEEVALQIDAEGASREPSFSLAVVSQPLELLGRWVEIVDSAGVNENPSREQITLSFLEEVDAIVYVTDASRPFTLHETKNYLEQVYALGHRDIFYVVNRFDLIDEEEQDEVMRRCRNEVAKLERRLAGQAHNEVHFVSARDALRARLAGDEAAVERSGLTALQKSLELFCLRDAARVKFVRLAEYLRQTAIRLRKHLQNQSGGLARTTQELREVLNSAEASREQLQQDEAKIRRIVEAWVNEVEKDVKAEFSAHLVKLSAQLPSWDVKGPGLLDRAGRVITPGGRDAIANQIIDGYTSALQRRMQVFCSVDLEEAVKEHQTRLLERLSPLIREYESALEEMRARLTGVSEDHLADQLLYSLALSASRGGFGGTLPFYMPFRFRPGEVTALAAGIGAAGAGGLAMAGASGMLGLGFAVPPVGIALAVGAALGPVLGTVSLAVSSGKLRAKVASHIAEQLKQSADHIAEQYVRNRVVDLRAVWNGVADSLSERLHEVITDIERSIDQSRLDEQEKQAKRDELYRYEQELTNIEVAIGEFLRPYVAEAA</sequence>
<evidence type="ECO:0000256" key="5">
    <source>
        <dbReference type="ARBA" id="ARBA00023136"/>
    </source>
</evidence>
<evidence type="ECO:0000256" key="4">
    <source>
        <dbReference type="ARBA" id="ARBA00023134"/>
    </source>
</evidence>
<comment type="caution">
    <text evidence="9">The sequence shown here is derived from an EMBL/GenBank/DDBJ whole genome shotgun (WGS) entry which is preliminary data.</text>
</comment>
<dbReference type="AlphaFoldDB" id="S4MX04"/>
<gene>
    <name evidence="9" type="ORF">STAFG_1427</name>
</gene>
<keyword evidence="6" id="KW-0175">Coiled coil</keyword>
<dbReference type="InterPro" id="IPR027417">
    <property type="entry name" value="P-loop_NTPase"/>
</dbReference>
<accession>S4MX04</accession>
<evidence type="ECO:0000256" key="7">
    <source>
        <dbReference type="SAM" id="Phobius"/>
    </source>
</evidence>
<dbReference type="CDD" id="cd09912">
    <property type="entry name" value="DLP_2"/>
    <property type="match status" value="1"/>
</dbReference>
<dbReference type="PATRIC" id="fig|1283301.3.peg.1406"/>
<evidence type="ECO:0000313" key="9">
    <source>
        <dbReference type="EMBL" id="EPJ41526.1"/>
    </source>
</evidence>
<dbReference type="HOGENOM" id="CLU_416128_0_0_11"/>
<protein>
    <recommendedName>
        <fullName evidence="8">Dynamin N-terminal domain-containing protein</fullName>
    </recommendedName>
</protein>
<dbReference type="Pfam" id="PF00350">
    <property type="entry name" value="Dynamin_N"/>
    <property type="match status" value="1"/>
</dbReference>
<keyword evidence="7" id="KW-1133">Transmembrane helix</keyword>
<dbReference type="InterPro" id="IPR027094">
    <property type="entry name" value="Mitofusin_fam"/>
</dbReference>
<evidence type="ECO:0000259" key="8">
    <source>
        <dbReference type="Pfam" id="PF00350"/>
    </source>
</evidence>
<feature type="domain" description="Dynamin N-terminal" evidence="8">
    <location>
        <begin position="49"/>
        <end position="211"/>
    </location>
</feature>
<keyword evidence="7" id="KW-0812">Transmembrane</keyword>
<dbReference type="Gene3D" id="3.40.50.300">
    <property type="entry name" value="P-loop containing nucleotide triphosphate hydrolases"/>
    <property type="match status" value="1"/>
</dbReference>
<dbReference type="Proteomes" id="UP000015001">
    <property type="component" value="Unassembled WGS sequence"/>
</dbReference>
<evidence type="ECO:0000256" key="1">
    <source>
        <dbReference type="ARBA" id="ARBA00004370"/>
    </source>
</evidence>
<feature type="transmembrane region" description="Helical" evidence="7">
    <location>
        <begin position="470"/>
        <end position="490"/>
    </location>
</feature>
<keyword evidence="4" id="KW-0342">GTP-binding</keyword>
<feature type="transmembrane region" description="Helical" evidence="7">
    <location>
        <begin position="502"/>
        <end position="529"/>
    </location>
</feature>
<proteinExistence type="predicted"/>
<keyword evidence="5 7" id="KW-0472">Membrane</keyword>
<evidence type="ECO:0000256" key="6">
    <source>
        <dbReference type="SAM" id="Coils"/>
    </source>
</evidence>
<dbReference type="GO" id="GO:0003924">
    <property type="term" value="F:GTPase activity"/>
    <property type="evidence" value="ECO:0007669"/>
    <property type="project" value="InterPro"/>
</dbReference>
<feature type="transmembrane region" description="Helical" evidence="7">
    <location>
        <begin position="535"/>
        <end position="554"/>
    </location>
</feature>
<comment type="subcellular location">
    <subcellularLocation>
        <location evidence="1">Membrane</location>
    </subcellularLocation>
</comment>
<evidence type="ECO:0000256" key="2">
    <source>
        <dbReference type="ARBA" id="ARBA00022741"/>
    </source>
</evidence>
<dbReference type="GO" id="GO:0005525">
    <property type="term" value="F:GTP binding"/>
    <property type="evidence" value="ECO:0007669"/>
    <property type="project" value="UniProtKB-KW"/>
</dbReference>
<evidence type="ECO:0000313" key="10">
    <source>
        <dbReference type="Proteomes" id="UP000015001"/>
    </source>
</evidence>
<dbReference type="GO" id="GO:0016020">
    <property type="term" value="C:membrane"/>
    <property type="evidence" value="ECO:0007669"/>
    <property type="project" value="UniProtKB-SubCell"/>
</dbReference>
<dbReference type="SUPFAM" id="SSF52540">
    <property type="entry name" value="P-loop containing nucleoside triphosphate hydrolases"/>
    <property type="match status" value="1"/>
</dbReference>
<dbReference type="PANTHER" id="PTHR10465">
    <property type="entry name" value="TRANSMEMBRANE GTPASE FZO1"/>
    <property type="match status" value="1"/>
</dbReference>
<dbReference type="PANTHER" id="PTHR10465:SF0">
    <property type="entry name" value="SARCALUMENIN"/>
    <property type="match status" value="1"/>
</dbReference>
<keyword evidence="2" id="KW-0547">Nucleotide-binding</keyword>
<evidence type="ECO:0000256" key="3">
    <source>
        <dbReference type="ARBA" id="ARBA00022801"/>
    </source>
</evidence>
<keyword evidence="10" id="KW-1185">Reference proteome</keyword>
<name>S4MX04_9ACTN</name>
<organism evidence="9 10">
    <name type="scientific">Streptomyces afghaniensis 772</name>
    <dbReference type="NCBI Taxonomy" id="1283301"/>
    <lineage>
        <taxon>Bacteria</taxon>
        <taxon>Bacillati</taxon>
        <taxon>Actinomycetota</taxon>
        <taxon>Actinomycetes</taxon>
        <taxon>Kitasatosporales</taxon>
        <taxon>Streptomycetaceae</taxon>
        <taxon>Streptomyces</taxon>
    </lineage>
</organism>
<feature type="coiled-coil region" evidence="6">
    <location>
        <begin position="218"/>
        <end position="245"/>
    </location>
</feature>
<dbReference type="InterPro" id="IPR045063">
    <property type="entry name" value="Dynamin_N"/>
</dbReference>
<reference evidence="9" key="1">
    <citation type="submission" date="2013-02" db="EMBL/GenBank/DDBJ databases">
        <title>Draft Genome Sequence of Streptomyces afghaniensis, Which Produces Compounds of the Julimycin B-Complex.</title>
        <authorList>
            <person name="Gruening B.A."/>
            <person name="Praeg A."/>
            <person name="Erxleben A."/>
            <person name="Guenther S."/>
            <person name="Fiedler H.-P."/>
            <person name="Goodfellow M."/>
            <person name="Mueller M."/>
        </authorList>
    </citation>
    <scope>NUCLEOTIDE SEQUENCE [LARGE SCALE GENOMIC DNA]</scope>
    <source>
        <strain evidence="9">772</strain>
    </source>
</reference>
<feature type="coiled-coil region" evidence="6">
    <location>
        <begin position="317"/>
        <end position="351"/>
    </location>
</feature>
<keyword evidence="3" id="KW-0378">Hydrolase</keyword>
<dbReference type="EMBL" id="AOPY01001315">
    <property type="protein sequence ID" value="EPJ41526.1"/>
    <property type="molecule type" value="Genomic_DNA"/>
</dbReference>